<evidence type="ECO:0000313" key="5">
    <source>
        <dbReference type="Proteomes" id="UP000184188"/>
    </source>
</evidence>
<keyword evidence="2" id="KW-1133">Transmembrane helix</keyword>
<keyword evidence="2" id="KW-0472">Membrane</keyword>
<evidence type="ECO:0000256" key="3">
    <source>
        <dbReference type="SAM" id="SignalP"/>
    </source>
</evidence>
<evidence type="ECO:0000256" key="2">
    <source>
        <dbReference type="SAM" id="Phobius"/>
    </source>
</evidence>
<dbReference type="VEuPathDB" id="FungiDB:ASPZODRAFT_1947697"/>
<dbReference type="EMBL" id="KV878341">
    <property type="protein sequence ID" value="OJJ47381.1"/>
    <property type="molecule type" value="Genomic_DNA"/>
</dbReference>
<dbReference type="RefSeq" id="XP_022581891.1">
    <property type="nucleotide sequence ID" value="XM_022727408.1"/>
</dbReference>
<name>A0A1L9SJT6_9EURO</name>
<dbReference type="OrthoDB" id="5215637at2759"/>
<accession>A0A1L9SJT6</accession>
<feature type="transmembrane region" description="Helical" evidence="2">
    <location>
        <begin position="183"/>
        <end position="207"/>
    </location>
</feature>
<feature type="chain" id="PRO_5013335950" description="Mid2 domain-containing protein" evidence="3">
    <location>
        <begin position="16"/>
        <end position="258"/>
    </location>
</feature>
<protein>
    <recommendedName>
        <fullName evidence="6">Mid2 domain-containing protein</fullName>
    </recommendedName>
</protein>
<sequence length="258" mass="26797">MYLVTLLLLASTSSATCYYPNGDTDASYRQCPDSLACCLEGESCLSNGLCFTGNFGILYRGLCADTTWPIADCPRACYTEISDGWANLFQCNDSTTLLTCSHEIETQSACKAANALGTYTYTSANVTAGQVGIFTNYSSASSTASSSSSSTSPSSSISSSSSTTSSSPSASNSTCPTRSQSEMIALGAGLGAGLGVPLLLSTALLIYCGGLRRGTKPPQQVSDKVEVVSGQPAESVVHSYGPKELMAPYKNQWELPGS</sequence>
<dbReference type="STRING" id="1073090.A0A1L9SJT6"/>
<dbReference type="AlphaFoldDB" id="A0A1L9SJT6"/>
<gene>
    <name evidence="4" type="ORF">ASPZODRAFT_1947697</name>
</gene>
<feature type="region of interest" description="Disordered" evidence="1">
    <location>
        <begin position="143"/>
        <end position="176"/>
    </location>
</feature>
<keyword evidence="3" id="KW-0732">Signal</keyword>
<organism evidence="4 5">
    <name type="scientific">Penicilliopsis zonata CBS 506.65</name>
    <dbReference type="NCBI Taxonomy" id="1073090"/>
    <lineage>
        <taxon>Eukaryota</taxon>
        <taxon>Fungi</taxon>
        <taxon>Dikarya</taxon>
        <taxon>Ascomycota</taxon>
        <taxon>Pezizomycotina</taxon>
        <taxon>Eurotiomycetes</taxon>
        <taxon>Eurotiomycetidae</taxon>
        <taxon>Eurotiales</taxon>
        <taxon>Aspergillaceae</taxon>
        <taxon>Penicilliopsis</taxon>
    </lineage>
</organism>
<dbReference type="Proteomes" id="UP000184188">
    <property type="component" value="Unassembled WGS sequence"/>
</dbReference>
<evidence type="ECO:0000256" key="1">
    <source>
        <dbReference type="SAM" id="MobiDB-lite"/>
    </source>
</evidence>
<feature type="signal peptide" evidence="3">
    <location>
        <begin position="1"/>
        <end position="15"/>
    </location>
</feature>
<proteinExistence type="predicted"/>
<evidence type="ECO:0008006" key="6">
    <source>
        <dbReference type="Google" id="ProtNLM"/>
    </source>
</evidence>
<dbReference type="GeneID" id="34613872"/>
<keyword evidence="5" id="KW-1185">Reference proteome</keyword>
<evidence type="ECO:0000313" key="4">
    <source>
        <dbReference type="EMBL" id="OJJ47381.1"/>
    </source>
</evidence>
<reference evidence="5" key="1">
    <citation type="journal article" date="2017" name="Genome Biol.">
        <title>Comparative genomics reveals high biological diversity and specific adaptations in the industrially and medically important fungal genus Aspergillus.</title>
        <authorList>
            <person name="de Vries R.P."/>
            <person name="Riley R."/>
            <person name="Wiebenga A."/>
            <person name="Aguilar-Osorio G."/>
            <person name="Amillis S."/>
            <person name="Uchima C.A."/>
            <person name="Anderluh G."/>
            <person name="Asadollahi M."/>
            <person name="Askin M."/>
            <person name="Barry K."/>
            <person name="Battaglia E."/>
            <person name="Bayram O."/>
            <person name="Benocci T."/>
            <person name="Braus-Stromeyer S.A."/>
            <person name="Caldana C."/>
            <person name="Canovas D."/>
            <person name="Cerqueira G.C."/>
            <person name="Chen F."/>
            <person name="Chen W."/>
            <person name="Choi C."/>
            <person name="Clum A."/>
            <person name="Dos Santos R.A."/>
            <person name="Damasio A.R."/>
            <person name="Diallinas G."/>
            <person name="Emri T."/>
            <person name="Fekete E."/>
            <person name="Flipphi M."/>
            <person name="Freyberg S."/>
            <person name="Gallo A."/>
            <person name="Gournas C."/>
            <person name="Habgood R."/>
            <person name="Hainaut M."/>
            <person name="Harispe M.L."/>
            <person name="Henrissat B."/>
            <person name="Hilden K.S."/>
            <person name="Hope R."/>
            <person name="Hossain A."/>
            <person name="Karabika E."/>
            <person name="Karaffa L."/>
            <person name="Karanyi Z."/>
            <person name="Krasevec N."/>
            <person name="Kuo A."/>
            <person name="Kusch H."/>
            <person name="LaButti K."/>
            <person name="Lagendijk E.L."/>
            <person name="Lapidus A."/>
            <person name="Levasseur A."/>
            <person name="Lindquist E."/>
            <person name="Lipzen A."/>
            <person name="Logrieco A.F."/>
            <person name="MacCabe A."/>
            <person name="Maekelae M.R."/>
            <person name="Malavazi I."/>
            <person name="Melin P."/>
            <person name="Meyer V."/>
            <person name="Mielnichuk N."/>
            <person name="Miskei M."/>
            <person name="Molnar A.P."/>
            <person name="Mule G."/>
            <person name="Ngan C.Y."/>
            <person name="Orejas M."/>
            <person name="Orosz E."/>
            <person name="Ouedraogo J.P."/>
            <person name="Overkamp K.M."/>
            <person name="Park H.-S."/>
            <person name="Perrone G."/>
            <person name="Piumi F."/>
            <person name="Punt P.J."/>
            <person name="Ram A.F."/>
            <person name="Ramon A."/>
            <person name="Rauscher S."/>
            <person name="Record E."/>
            <person name="Riano-Pachon D.M."/>
            <person name="Robert V."/>
            <person name="Roehrig J."/>
            <person name="Ruller R."/>
            <person name="Salamov A."/>
            <person name="Salih N.S."/>
            <person name="Samson R.A."/>
            <person name="Sandor E."/>
            <person name="Sanguinetti M."/>
            <person name="Schuetze T."/>
            <person name="Sepcic K."/>
            <person name="Shelest E."/>
            <person name="Sherlock G."/>
            <person name="Sophianopoulou V."/>
            <person name="Squina F.M."/>
            <person name="Sun H."/>
            <person name="Susca A."/>
            <person name="Todd R.B."/>
            <person name="Tsang A."/>
            <person name="Unkles S.E."/>
            <person name="van de Wiele N."/>
            <person name="van Rossen-Uffink D."/>
            <person name="Oliveira J.V."/>
            <person name="Vesth T.C."/>
            <person name="Visser J."/>
            <person name="Yu J.-H."/>
            <person name="Zhou M."/>
            <person name="Andersen M.R."/>
            <person name="Archer D.B."/>
            <person name="Baker S.E."/>
            <person name="Benoit I."/>
            <person name="Brakhage A.A."/>
            <person name="Braus G.H."/>
            <person name="Fischer R."/>
            <person name="Frisvad J.C."/>
            <person name="Goldman G.H."/>
            <person name="Houbraken J."/>
            <person name="Oakley B."/>
            <person name="Pocsi I."/>
            <person name="Scazzocchio C."/>
            <person name="Seiboth B."/>
            <person name="vanKuyk P.A."/>
            <person name="Wortman J."/>
            <person name="Dyer P.S."/>
            <person name="Grigoriev I.V."/>
        </authorList>
    </citation>
    <scope>NUCLEOTIDE SEQUENCE [LARGE SCALE GENOMIC DNA]</scope>
    <source>
        <strain evidence="5">CBS 506.65</strain>
    </source>
</reference>
<keyword evidence="2" id="KW-0812">Transmembrane</keyword>